<dbReference type="GO" id="GO:0007169">
    <property type="term" value="P:cell surface receptor protein tyrosine kinase signaling pathway"/>
    <property type="evidence" value="ECO:0000318"/>
    <property type="project" value="GO_Central"/>
</dbReference>
<dbReference type="InterPro" id="IPR017441">
    <property type="entry name" value="Protein_kinase_ATP_BS"/>
</dbReference>
<dbReference type="GO" id="GO:0005886">
    <property type="term" value="C:plasma membrane"/>
    <property type="evidence" value="ECO:0000318"/>
    <property type="project" value="GO_Central"/>
</dbReference>
<dbReference type="RefSeq" id="XP_001750216.1">
    <property type="nucleotide sequence ID" value="XM_001750164.1"/>
</dbReference>
<evidence type="ECO:0000256" key="2">
    <source>
        <dbReference type="ARBA" id="ARBA00011903"/>
    </source>
</evidence>
<dbReference type="EC" id="2.7.10.2" evidence="2"/>
<keyword evidence="17" id="KW-1185">Reference proteome</keyword>
<dbReference type="InterPro" id="IPR036859">
    <property type="entry name" value="CAP-Gly_dom_sf"/>
</dbReference>
<dbReference type="InterPro" id="IPR001245">
    <property type="entry name" value="Ser-Thr/Tyr_kinase_cat_dom"/>
</dbReference>
<dbReference type="SUPFAM" id="SSF56112">
    <property type="entry name" value="Protein kinase-like (PK-like)"/>
    <property type="match status" value="1"/>
</dbReference>
<keyword evidence="11" id="KW-0472">Membrane</keyword>
<keyword evidence="12" id="KW-0732">Signal</keyword>
<dbReference type="InterPro" id="IPR003410">
    <property type="entry name" value="HYR_dom"/>
</dbReference>
<evidence type="ECO:0000313" key="16">
    <source>
        <dbReference type="EMBL" id="EDQ85046.1"/>
    </source>
</evidence>
<evidence type="ECO:0000256" key="10">
    <source>
        <dbReference type="PROSITE-ProRule" id="PRU10141"/>
    </source>
</evidence>
<keyword evidence="7 10" id="KW-0067">ATP-binding</keyword>
<dbReference type="Gene3D" id="2.30.30.190">
    <property type="entry name" value="CAP Gly-rich-like domain"/>
    <property type="match status" value="1"/>
</dbReference>
<feature type="domain" description="CAP-Gly" evidence="14">
    <location>
        <begin position="1888"/>
        <end position="1930"/>
    </location>
</feature>
<dbReference type="PROSITE" id="PS50011">
    <property type="entry name" value="PROTEIN_KINASE_DOM"/>
    <property type="match status" value="1"/>
</dbReference>
<dbReference type="GO" id="GO:0004714">
    <property type="term" value="F:transmembrane receptor protein tyrosine kinase activity"/>
    <property type="evidence" value="ECO:0000318"/>
    <property type="project" value="GO_Central"/>
</dbReference>
<name>A9VBW1_MONBE</name>
<feature type="domain" description="HYR" evidence="15">
    <location>
        <begin position="1281"/>
        <end position="1372"/>
    </location>
</feature>
<dbReference type="EMBL" id="CH991578">
    <property type="protein sequence ID" value="EDQ85046.1"/>
    <property type="molecule type" value="Genomic_DNA"/>
</dbReference>
<reference evidence="16 17" key="1">
    <citation type="journal article" date="2008" name="Nature">
        <title>The genome of the choanoflagellate Monosiga brevicollis and the origin of metazoans.</title>
        <authorList>
            <consortium name="JGI Sequencing"/>
            <person name="King N."/>
            <person name="Westbrook M.J."/>
            <person name="Young S.L."/>
            <person name="Kuo A."/>
            <person name="Abedin M."/>
            <person name="Chapman J."/>
            <person name="Fairclough S."/>
            <person name="Hellsten U."/>
            <person name="Isogai Y."/>
            <person name="Letunic I."/>
            <person name="Marr M."/>
            <person name="Pincus D."/>
            <person name="Putnam N."/>
            <person name="Rokas A."/>
            <person name="Wright K.J."/>
            <person name="Zuzow R."/>
            <person name="Dirks W."/>
            <person name="Good M."/>
            <person name="Goodstein D."/>
            <person name="Lemons D."/>
            <person name="Li W."/>
            <person name="Lyons J.B."/>
            <person name="Morris A."/>
            <person name="Nichols S."/>
            <person name="Richter D.J."/>
            <person name="Salamov A."/>
            <person name="Bork P."/>
            <person name="Lim W.A."/>
            <person name="Manning G."/>
            <person name="Miller W.T."/>
            <person name="McGinnis W."/>
            <person name="Shapiro H."/>
            <person name="Tjian R."/>
            <person name="Grigoriev I.V."/>
            <person name="Rokhsar D."/>
        </authorList>
    </citation>
    <scope>NUCLEOTIDE SEQUENCE [LARGE SCALE GENOMIC DNA]</scope>
    <source>
        <strain evidence="17">MX1 / ATCC 50154</strain>
    </source>
</reference>
<comment type="catalytic activity">
    <reaction evidence="9">
        <text>L-tyrosyl-[protein] + ATP = O-phospho-L-tyrosyl-[protein] + ADP + H(+)</text>
        <dbReference type="Rhea" id="RHEA:10596"/>
        <dbReference type="Rhea" id="RHEA-COMP:10136"/>
        <dbReference type="Rhea" id="RHEA-COMP:20101"/>
        <dbReference type="ChEBI" id="CHEBI:15378"/>
        <dbReference type="ChEBI" id="CHEBI:30616"/>
        <dbReference type="ChEBI" id="CHEBI:46858"/>
        <dbReference type="ChEBI" id="CHEBI:61978"/>
        <dbReference type="ChEBI" id="CHEBI:456216"/>
        <dbReference type="EC" id="2.7.10.1"/>
    </reaction>
</comment>
<dbReference type="SMART" id="SM00219">
    <property type="entry name" value="TyrKc"/>
    <property type="match status" value="1"/>
</dbReference>
<dbReference type="InterPro" id="IPR020635">
    <property type="entry name" value="Tyr_kinase_cat_dom"/>
</dbReference>
<dbReference type="PROSITE" id="PS50825">
    <property type="entry name" value="HYR"/>
    <property type="match status" value="2"/>
</dbReference>
<keyword evidence="3" id="KW-0808">Transferase</keyword>
<dbReference type="STRING" id="81824.A9VBW1"/>
<dbReference type="Pfam" id="PF02494">
    <property type="entry name" value="HYR"/>
    <property type="match status" value="1"/>
</dbReference>
<evidence type="ECO:0000256" key="7">
    <source>
        <dbReference type="ARBA" id="ARBA00022840"/>
    </source>
</evidence>
<evidence type="ECO:0000259" key="15">
    <source>
        <dbReference type="PROSITE" id="PS50825"/>
    </source>
</evidence>
<evidence type="ECO:0000256" key="11">
    <source>
        <dbReference type="SAM" id="Phobius"/>
    </source>
</evidence>
<evidence type="ECO:0000259" key="14">
    <source>
        <dbReference type="PROSITE" id="PS50245"/>
    </source>
</evidence>
<dbReference type="SUPFAM" id="SSF74924">
    <property type="entry name" value="Cap-Gly domain"/>
    <property type="match status" value="1"/>
</dbReference>
<dbReference type="InterPro" id="IPR050122">
    <property type="entry name" value="RTK"/>
</dbReference>
<proteinExistence type="predicted"/>
<keyword evidence="4" id="KW-0677">Repeat</keyword>
<evidence type="ECO:0000256" key="5">
    <source>
        <dbReference type="ARBA" id="ARBA00022741"/>
    </source>
</evidence>
<dbReference type="eggNOG" id="KOG0196">
    <property type="taxonomic scope" value="Eukaryota"/>
</dbReference>
<evidence type="ECO:0000256" key="12">
    <source>
        <dbReference type="SAM" id="SignalP"/>
    </source>
</evidence>
<keyword evidence="6" id="KW-0418">Kinase</keyword>
<dbReference type="InParanoid" id="A9VBW1"/>
<dbReference type="FunFam" id="2.30.30.190:FF:000028">
    <property type="entry name" value="DyNactin Complex component"/>
    <property type="match status" value="1"/>
</dbReference>
<dbReference type="Pfam" id="PF07714">
    <property type="entry name" value="PK_Tyr_Ser-Thr"/>
    <property type="match status" value="1"/>
</dbReference>
<accession>A9VBW1</accession>
<feature type="domain" description="HYR" evidence="15">
    <location>
        <begin position="851"/>
        <end position="957"/>
    </location>
</feature>
<dbReference type="InterPro" id="IPR000719">
    <property type="entry name" value="Prot_kinase_dom"/>
</dbReference>
<dbReference type="CDD" id="cd00192">
    <property type="entry name" value="PTKc"/>
    <property type="match status" value="1"/>
</dbReference>
<dbReference type="SMART" id="SM01052">
    <property type="entry name" value="CAP_GLY"/>
    <property type="match status" value="1"/>
</dbReference>
<feature type="transmembrane region" description="Helical" evidence="11">
    <location>
        <begin position="1473"/>
        <end position="1496"/>
    </location>
</feature>
<dbReference type="PROSITE" id="PS00107">
    <property type="entry name" value="PROTEIN_KINASE_ATP"/>
    <property type="match status" value="1"/>
</dbReference>
<evidence type="ECO:0000256" key="3">
    <source>
        <dbReference type="ARBA" id="ARBA00022679"/>
    </source>
</evidence>
<evidence type="ECO:0000256" key="6">
    <source>
        <dbReference type="ARBA" id="ARBA00022777"/>
    </source>
</evidence>
<keyword evidence="8" id="KW-0829">Tyrosine-protein kinase</keyword>
<dbReference type="Proteomes" id="UP000001357">
    <property type="component" value="Unassembled WGS sequence"/>
</dbReference>
<comment type="subcellular location">
    <subcellularLocation>
        <location evidence="1">Membrane</location>
        <topology evidence="1">Single-pass membrane protein</topology>
    </subcellularLocation>
</comment>
<dbReference type="PANTHER" id="PTHR24416:SF621">
    <property type="entry name" value="TYROSINE KINASE RECEPTOR CAD96CA"/>
    <property type="match status" value="1"/>
</dbReference>
<dbReference type="InterPro" id="IPR011009">
    <property type="entry name" value="Kinase-like_dom_sf"/>
</dbReference>
<dbReference type="GeneID" id="5895470"/>
<gene>
    <name evidence="16" type="ORF">MONBRDRAFT_29704</name>
</gene>
<keyword evidence="11" id="KW-1133">Transmembrane helix</keyword>
<dbReference type="FunFam" id="1.10.510.10:FF:000521">
    <property type="entry name" value="Tyrosine-protein kinase pr2"/>
    <property type="match status" value="1"/>
</dbReference>
<protein>
    <recommendedName>
        <fullName evidence="2">non-specific protein-tyrosine kinase</fullName>
        <ecNumber evidence="2">2.7.10.2</ecNumber>
    </recommendedName>
</protein>
<organism evidence="16 17">
    <name type="scientific">Monosiga brevicollis</name>
    <name type="common">Choanoflagellate</name>
    <dbReference type="NCBI Taxonomy" id="81824"/>
    <lineage>
        <taxon>Eukaryota</taxon>
        <taxon>Choanoflagellata</taxon>
        <taxon>Craspedida</taxon>
        <taxon>Salpingoecidae</taxon>
        <taxon>Monosiga</taxon>
    </lineage>
</organism>
<dbReference type="PROSITE" id="PS51257">
    <property type="entry name" value="PROKAR_LIPOPROTEIN"/>
    <property type="match status" value="1"/>
</dbReference>
<feature type="binding site" evidence="10">
    <location>
        <position position="1565"/>
    </location>
    <ligand>
        <name>ATP</name>
        <dbReference type="ChEBI" id="CHEBI:30616"/>
    </ligand>
</feature>
<feature type="chain" id="PRO_5002742959" description="non-specific protein-tyrosine kinase" evidence="12">
    <location>
        <begin position="22"/>
        <end position="2088"/>
    </location>
</feature>
<dbReference type="Pfam" id="PF01302">
    <property type="entry name" value="CAP_GLY"/>
    <property type="match status" value="1"/>
</dbReference>
<dbReference type="PRINTS" id="PR00109">
    <property type="entry name" value="TYRKINASE"/>
</dbReference>
<dbReference type="Gene3D" id="1.10.510.10">
    <property type="entry name" value="Transferase(Phosphotransferase) domain 1"/>
    <property type="match status" value="1"/>
</dbReference>
<evidence type="ECO:0000256" key="1">
    <source>
        <dbReference type="ARBA" id="ARBA00004167"/>
    </source>
</evidence>
<dbReference type="KEGG" id="mbr:MONBRDRAFT_29704"/>
<dbReference type="InterPro" id="IPR000938">
    <property type="entry name" value="CAP-Gly_domain"/>
</dbReference>
<feature type="signal peptide" evidence="12">
    <location>
        <begin position="1"/>
        <end position="21"/>
    </location>
</feature>
<evidence type="ECO:0000259" key="13">
    <source>
        <dbReference type="PROSITE" id="PS50011"/>
    </source>
</evidence>
<dbReference type="GO" id="GO:0005524">
    <property type="term" value="F:ATP binding"/>
    <property type="evidence" value="ECO:0007669"/>
    <property type="project" value="UniProtKB-UniRule"/>
</dbReference>
<dbReference type="InterPro" id="IPR008266">
    <property type="entry name" value="Tyr_kinase_AS"/>
</dbReference>
<sequence length="2088" mass="225878">MRWSTGLLFLIACAWMAGCQASNDADPLAYSYLEDPESISGTCDDESNLYFCFDQNTVYTTSCDASSLSQATRASSNFMCTGGAIDYSPGDTPFPGCTGDRECSAGLYCSDTCQLGLCGYGVPEGTTPDTASGVSGYCQPCALLPFDDRFANCHLNPVSPLFAGSIESATGRPVDVVFTPVENDGETGVNLTNPARLHQAVDTDELVSPQRNDVLYIDSLSEVYQGSTYINSYAVQVDQAFNTRALYIGLGVSLTLNNPLYIWPADTQRLCVAGEMVGYTDEQGQASCFRNCPDRCLSCAMSENSDFAPFYFAARGRGIASSTIAPVTAPVSNKQGCFAKCADINAAPGTAHGCFGFQFDTSTLSCRIFTSYAPDLDTEATNVADTTEVYLRQGCRTCNPGTVWNKYANACEYNSVPPTPIHVSDANDEAYITEEYLVSTATTTAERILFTNYVQVRDPDVAVFSVYPQGQVGSPSPLTILTSPVADAVGIVRIDVLLPAKSTTERATAVTTYLPGSNYALVLAVDDGFASCVVDGSPLVGGCTTQIDLLLFVPSLDCPASALEYSNPREAVEFAFPDTDGDGIADTVTVQGLDDDVDAALDAEYTDDAFFGVSTGVVSLEPRQEPYTFAYMWTHAALRGELRCERSFTVLQGFSMGSSVIDHLERARAQYDIFLAPATLSSITPDLPEFNATLIQNSTLNFGVVNDLNTDIGNIPFSLEVSPNNTEITVTWQLEWCTESAAANPTYIDAGITTLTLNLIDGVMNVGNGTLWSTADGACIHSAGELPIQLPDDIFDDGVTLYSVGVTAINFFIQSSVDLLDDGATTYKAGADNRLIFVFNDPTFASRMTNVDSTAPRIIDCPQTSEILQYIRETFNLESNQDATLPLGTDSVFVTWEVPIAVDNVDLDTEAIPDENQPEPNSTLTVYGSPYFVRYTATDASGNEAEAACVFEIPIDQFDSPQTTVALEQQVLHTTNLPVSLSSGLLDLKTKTFTLLDTPIDPLTASVNQMTNLLTLTALKSALIHGIHIRSREDAYKMQFYVELAIDEYANKRVYLDDAQDEGNRYLRDTDIPAVVEIMFSGIQEPTNGDEAPYLEDRWYKLESAVVSYNAIDNTEVFSGYSPSFDVDFVFSSVSLRVRYPKTREVTLATIDAHFKLEFIYTLHADDNDNAELLEIVDFDPNPPVISSTDLASGEAILVTDPEKPYATFTYHITTTTNDKTTILLNGKRVEVVDASALSNIVISPENGTELEIDDDGHTITVTATDDDLNFATASYIFNVVDIEPPRFVPGCPRSVSKVVPATATNGEAEFAENEVSPLESEIFDNDEVEDVTVLYYSQSYSYLESGANVTTIAMDDHDNQATCVVFIYVTDETPPQITCPTATISQLTTDASVTVDLEREVTVSDNSGESIELVFNVTSFEFAADTETWVQVSGTDSSGNAATPCVLVVLVEGVAGAGANAAQSAASGTSSVIVGAASGAGALIIILAIIVLYAMRSRANQAADFHALKARLEQDSNMQLSKEPRELNREWLIVLSELGQGAFGIVYEASLSEPKAPEIQVAAKSLRKDALDNEREELLEEALVMAQMEHANVVGLIGVITKGRPIYVVLEHMRNGSLKDYVKNKTCTPAQQVAWSRQVASGMAHIHSLGFIHRDLAARNVLLSASLTAKVADFGLARESTDDAYYRSRGGNVPVRWTAPESLNQNLFSEKSDVWAFGVLMYEVYTKAAMPYTGWNNQRVWIEVTNGYRLECPPDCPSDVYKVMYACWALTREDRPTFSELEQRLGEIDVAEEGGAGAASAASPAASATKTAVANSYVDVRFDKNQEKGGSSNPANDYLEVQNSAEMPNQYEDVLDGASSTRVATSSDVGARVTVTGYGTGMLRFYGPHHVKRHLRCGVHLDQPLGNNNGVVGGHTYFNCPDKHGVLVVPSKVFVLLTEEGDNAYEYSMSVSTNGRPSLAPPAPADGVYEEPVPVNGVAYDVPGQGQQVVQGSRTAGTSAYELVDQDPKNMYEQPVPISAQASPKLNQSEYEYSAGSNLNVSDNAYEYSSAPNLNATTETEYEYSEAPSTLHKRPSEVFEGFSHTAL</sequence>
<dbReference type="PROSITE" id="PS50245">
    <property type="entry name" value="CAP_GLY_2"/>
    <property type="match status" value="1"/>
</dbReference>
<dbReference type="GO" id="GO:0004715">
    <property type="term" value="F:non-membrane spanning protein tyrosine kinase activity"/>
    <property type="evidence" value="ECO:0007669"/>
    <property type="project" value="UniProtKB-EC"/>
</dbReference>
<dbReference type="PANTHER" id="PTHR24416">
    <property type="entry name" value="TYROSINE-PROTEIN KINASE RECEPTOR"/>
    <property type="match status" value="1"/>
</dbReference>
<keyword evidence="5 10" id="KW-0547">Nucleotide-binding</keyword>
<evidence type="ECO:0000256" key="4">
    <source>
        <dbReference type="ARBA" id="ARBA00022737"/>
    </source>
</evidence>
<evidence type="ECO:0000256" key="8">
    <source>
        <dbReference type="ARBA" id="ARBA00023137"/>
    </source>
</evidence>
<keyword evidence="11" id="KW-0812">Transmembrane</keyword>
<feature type="domain" description="Protein kinase" evidence="13">
    <location>
        <begin position="1533"/>
        <end position="1786"/>
    </location>
</feature>
<evidence type="ECO:0000256" key="9">
    <source>
        <dbReference type="ARBA" id="ARBA00051243"/>
    </source>
</evidence>
<dbReference type="PROSITE" id="PS00109">
    <property type="entry name" value="PROTEIN_KINASE_TYR"/>
    <property type="match status" value="1"/>
</dbReference>
<evidence type="ECO:0000313" key="17">
    <source>
        <dbReference type="Proteomes" id="UP000001357"/>
    </source>
</evidence>
<dbReference type="GO" id="GO:0043235">
    <property type="term" value="C:receptor complex"/>
    <property type="evidence" value="ECO:0000318"/>
    <property type="project" value="GO_Central"/>
</dbReference>